<dbReference type="PANTHER" id="PTHR33121">
    <property type="entry name" value="CYCLIC DI-GMP PHOSPHODIESTERASE PDEF"/>
    <property type="match status" value="1"/>
</dbReference>
<gene>
    <name evidence="5" type="ORF">GCM10007933_01600</name>
</gene>
<keyword evidence="1" id="KW-0472">Membrane</keyword>
<dbReference type="InterPro" id="IPR000160">
    <property type="entry name" value="GGDEF_dom"/>
</dbReference>
<dbReference type="EMBL" id="BSPX01000001">
    <property type="protein sequence ID" value="GLT20709.1"/>
    <property type="molecule type" value="Genomic_DNA"/>
</dbReference>
<sequence>MSLLKRLWVSVVVAMGLVLVGAFAVSLMTARGYFEQQLRAQSSDGAVSLALSMSQQTKDAATMELLVTALFDGGHYRSIRFIDSSGKVKIERSQPDQPEDVPGWLVTVLPMDVRPGQAQVSDGWRQIGLVSVEAARGYAYRSLWNGVLQLGSLMLAIGLFWAMAVSALLRWVRQPLAEMAEQAAAIGTGQFRVLAEPKVVELRSVAAALNHMSERVRALFAEQAARIEALRDEGSRDPGTGLLNRACFSGELRRVLADSDAPAVGCVGMLRIADLATLNQHLGRARTDEWLMAVGKAMQASLDGVDDVSLARVGGADFAILLPGQGLDEGRRVFERVQSAITALDLQTSDAGGLKARAAVMGYRRGEAAGTVLARVDSALMRAESIDALVVNGEGVDIPTPAPGEGAWRELIEGALARHEFTLVDYPVLAGDGSLVHREFMLRLPTADGNVLTAGQFMPAAVRVGLASACDLEAVRLGIERLARSNDPVAINVAPRSLIEPGFLDQLDVLLATAGAGASRIAVEVSERGLDANLAGLEALAEVLARHGAQLGIEHFGRQLAALPRLYAIRLAYLKLDGSFVASLHENVGHQRLVKAIVDVARGLGVVVYAEQVHSSEEWATAAWLGVGGMTGPEASRRLAAQG</sequence>
<evidence type="ECO:0000313" key="6">
    <source>
        <dbReference type="Proteomes" id="UP001157167"/>
    </source>
</evidence>
<feature type="domain" description="EAL" evidence="2">
    <location>
        <begin position="405"/>
        <end position="643"/>
    </location>
</feature>
<dbReference type="PANTHER" id="PTHR33121:SF79">
    <property type="entry name" value="CYCLIC DI-GMP PHOSPHODIESTERASE PDED-RELATED"/>
    <property type="match status" value="1"/>
</dbReference>
<dbReference type="InterPro" id="IPR001633">
    <property type="entry name" value="EAL_dom"/>
</dbReference>
<dbReference type="PROSITE" id="PS50885">
    <property type="entry name" value="HAMP"/>
    <property type="match status" value="1"/>
</dbReference>
<dbReference type="Gene3D" id="3.20.20.450">
    <property type="entry name" value="EAL domain"/>
    <property type="match status" value="1"/>
</dbReference>
<evidence type="ECO:0000259" key="4">
    <source>
        <dbReference type="PROSITE" id="PS50887"/>
    </source>
</evidence>
<protein>
    <submittedName>
        <fullName evidence="5">Diguanylate phosphodiesterase</fullName>
    </submittedName>
</protein>
<accession>A0ABQ6F641</accession>
<organism evidence="5 6">
    <name type="scientific">Zoogloea oryzae</name>
    <dbReference type="NCBI Taxonomy" id="310767"/>
    <lineage>
        <taxon>Bacteria</taxon>
        <taxon>Pseudomonadati</taxon>
        <taxon>Pseudomonadota</taxon>
        <taxon>Betaproteobacteria</taxon>
        <taxon>Rhodocyclales</taxon>
        <taxon>Zoogloeaceae</taxon>
        <taxon>Zoogloea</taxon>
    </lineage>
</organism>
<evidence type="ECO:0000259" key="3">
    <source>
        <dbReference type="PROSITE" id="PS50885"/>
    </source>
</evidence>
<dbReference type="InterPro" id="IPR032244">
    <property type="entry name" value="LapD_MoxY_N"/>
</dbReference>
<dbReference type="SMART" id="SM00052">
    <property type="entry name" value="EAL"/>
    <property type="match status" value="1"/>
</dbReference>
<keyword evidence="1" id="KW-1133">Transmembrane helix</keyword>
<dbReference type="Gene3D" id="3.30.110.200">
    <property type="match status" value="1"/>
</dbReference>
<dbReference type="InterPro" id="IPR029787">
    <property type="entry name" value="Nucleotide_cyclase"/>
</dbReference>
<name>A0ABQ6F641_9RHOO</name>
<dbReference type="Gene3D" id="6.20.270.20">
    <property type="entry name" value="LapD/MoxY periplasmic domain"/>
    <property type="match status" value="1"/>
</dbReference>
<dbReference type="SUPFAM" id="SSF55073">
    <property type="entry name" value="Nucleotide cyclase"/>
    <property type="match status" value="1"/>
</dbReference>
<dbReference type="Pfam" id="PF16448">
    <property type="entry name" value="LapD_MoxY_N"/>
    <property type="match status" value="1"/>
</dbReference>
<dbReference type="InterPro" id="IPR043128">
    <property type="entry name" value="Rev_trsase/Diguanyl_cyclase"/>
</dbReference>
<keyword evidence="1" id="KW-0812">Transmembrane</keyword>
<dbReference type="Pfam" id="PF00990">
    <property type="entry name" value="GGDEF"/>
    <property type="match status" value="1"/>
</dbReference>
<dbReference type="SMART" id="SM00267">
    <property type="entry name" value="GGDEF"/>
    <property type="match status" value="1"/>
</dbReference>
<feature type="domain" description="HAMP" evidence="3">
    <location>
        <begin position="170"/>
        <end position="221"/>
    </location>
</feature>
<dbReference type="InterPro" id="IPR035919">
    <property type="entry name" value="EAL_sf"/>
</dbReference>
<dbReference type="Proteomes" id="UP001157167">
    <property type="component" value="Unassembled WGS sequence"/>
</dbReference>
<dbReference type="InterPro" id="IPR003660">
    <property type="entry name" value="HAMP_dom"/>
</dbReference>
<reference evidence="6" key="1">
    <citation type="journal article" date="2019" name="Int. J. Syst. Evol. Microbiol.">
        <title>The Global Catalogue of Microorganisms (GCM) 10K type strain sequencing project: providing services to taxonomists for standard genome sequencing and annotation.</title>
        <authorList>
            <consortium name="The Broad Institute Genomics Platform"/>
            <consortium name="The Broad Institute Genome Sequencing Center for Infectious Disease"/>
            <person name="Wu L."/>
            <person name="Ma J."/>
        </authorList>
    </citation>
    <scope>NUCLEOTIDE SEQUENCE [LARGE SCALE GENOMIC DNA]</scope>
    <source>
        <strain evidence="6">NBRC 102407</strain>
    </source>
</reference>
<dbReference type="Gene3D" id="3.30.70.270">
    <property type="match status" value="1"/>
</dbReference>
<keyword evidence="6" id="KW-1185">Reference proteome</keyword>
<dbReference type="PROSITE" id="PS50883">
    <property type="entry name" value="EAL"/>
    <property type="match status" value="1"/>
</dbReference>
<dbReference type="SUPFAM" id="SSF141868">
    <property type="entry name" value="EAL domain-like"/>
    <property type="match status" value="1"/>
</dbReference>
<dbReference type="Pfam" id="PF00563">
    <property type="entry name" value="EAL"/>
    <property type="match status" value="1"/>
</dbReference>
<evidence type="ECO:0000256" key="1">
    <source>
        <dbReference type="SAM" id="Phobius"/>
    </source>
</evidence>
<proteinExistence type="predicted"/>
<comment type="caution">
    <text evidence="5">The sequence shown here is derived from an EMBL/GenBank/DDBJ whole genome shotgun (WGS) entry which is preliminary data.</text>
</comment>
<dbReference type="Pfam" id="PF00672">
    <property type="entry name" value="HAMP"/>
    <property type="match status" value="1"/>
</dbReference>
<dbReference type="InterPro" id="IPR050706">
    <property type="entry name" value="Cyclic-di-GMP_PDE-like"/>
</dbReference>
<feature type="domain" description="GGDEF" evidence="4">
    <location>
        <begin position="263"/>
        <end position="394"/>
    </location>
</feature>
<dbReference type="PROSITE" id="PS50887">
    <property type="entry name" value="GGDEF"/>
    <property type="match status" value="1"/>
</dbReference>
<dbReference type="CDD" id="cd06225">
    <property type="entry name" value="HAMP"/>
    <property type="match status" value="1"/>
</dbReference>
<feature type="transmembrane region" description="Helical" evidence="1">
    <location>
        <begin position="7"/>
        <end position="28"/>
    </location>
</feature>
<dbReference type="CDD" id="cd01948">
    <property type="entry name" value="EAL"/>
    <property type="match status" value="1"/>
</dbReference>
<dbReference type="RefSeq" id="WP_284186305.1">
    <property type="nucleotide sequence ID" value="NZ_BSPX01000001.1"/>
</dbReference>
<dbReference type="InterPro" id="IPR042461">
    <property type="entry name" value="LapD_MoxY_peri_C"/>
</dbReference>
<dbReference type="SMART" id="SM00304">
    <property type="entry name" value="HAMP"/>
    <property type="match status" value="1"/>
</dbReference>
<evidence type="ECO:0000259" key="2">
    <source>
        <dbReference type="PROSITE" id="PS50883"/>
    </source>
</evidence>
<evidence type="ECO:0000313" key="5">
    <source>
        <dbReference type="EMBL" id="GLT20709.1"/>
    </source>
</evidence>